<organism evidence="2 3">
    <name type="scientific">Candidatus Flavonifractor merdipullorum</name>
    <dbReference type="NCBI Taxonomy" id="2838590"/>
    <lineage>
        <taxon>Bacteria</taxon>
        <taxon>Bacillati</taxon>
        <taxon>Bacillota</taxon>
        <taxon>Clostridia</taxon>
        <taxon>Eubacteriales</taxon>
        <taxon>Oscillospiraceae</taxon>
        <taxon>Flavonifractor</taxon>
    </lineage>
</organism>
<evidence type="ECO:0000313" key="3">
    <source>
        <dbReference type="Proteomes" id="UP000824192"/>
    </source>
</evidence>
<dbReference type="AlphaFoldDB" id="A0A9D1UPA0"/>
<proteinExistence type="predicted"/>
<dbReference type="GO" id="GO:0008803">
    <property type="term" value="F:bis(5'-nucleosyl)-tetraphosphatase (symmetrical) activity"/>
    <property type="evidence" value="ECO:0007669"/>
    <property type="project" value="TreeGrafter"/>
</dbReference>
<dbReference type="GO" id="GO:0005737">
    <property type="term" value="C:cytoplasm"/>
    <property type="evidence" value="ECO:0007669"/>
    <property type="project" value="TreeGrafter"/>
</dbReference>
<evidence type="ECO:0000259" key="1">
    <source>
        <dbReference type="Pfam" id="PF00149"/>
    </source>
</evidence>
<accession>A0A9D1UPA0</accession>
<reference evidence="2" key="1">
    <citation type="journal article" date="2021" name="PeerJ">
        <title>Extensive microbial diversity within the chicken gut microbiome revealed by metagenomics and culture.</title>
        <authorList>
            <person name="Gilroy R."/>
            <person name="Ravi A."/>
            <person name="Getino M."/>
            <person name="Pursley I."/>
            <person name="Horton D.L."/>
            <person name="Alikhan N.F."/>
            <person name="Baker D."/>
            <person name="Gharbi K."/>
            <person name="Hall N."/>
            <person name="Watson M."/>
            <person name="Adriaenssens E.M."/>
            <person name="Foster-Nyarko E."/>
            <person name="Jarju S."/>
            <person name="Secka A."/>
            <person name="Antonio M."/>
            <person name="Oren A."/>
            <person name="Chaudhuri R.R."/>
            <person name="La Ragione R."/>
            <person name="Hildebrand F."/>
            <person name="Pallen M.J."/>
        </authorList>
    </citation>
    <scope>NUCLEOTIDE SEQUENCE</scope>
    <source>
        <strain evidence="2">ChiGjej6B6-1540</strain>
    </source>
</reference>
<dbReference type="InterPro" id="IPR050126">
    <property type="entry name" value="Ap4A_hydrolase"/>
</dbReference>
<gene>
    <name evidence="2" type="ORF">H9868_04405</name>
</gene>
<dbReference type="PANTHER" id="PTHR42850">
    <property type="entry name" value="METALLOPHOSPHOESTERASE"/>
    <property type="match status" value="1"/>
</dbReference>
<dbReference type="Proteomes" id="UP000824192">
    <property type="component" value="Unassembled WGS sequence"/>
</dbReference>
<dbReference type="PANTHER" id="PTHR42850:SF4">
    <property type="entry name" value="ZINC-DEPENDENT ENDOPOLYPHOSPHATASE"/>
    <property type="match status" value="1"/>
</dbReference>
<dbReference type="InterPro" id="IPR004843">
    <property type="entry name" value="Calcineurin-like_PHP"/>
</dbReference>
<sequence length="380" mass="43040">MEERARVERLDLPAGRRVIVISDIHGNIDFFQALLTQVGFCEEDTLIILGDLLEKGEGSLTLLRHVMDMTQRYDVRMVCGNCDNLAYNFVDCPAQIPESFYVRYLGKWGKKSILHQMAEEVGLPLRGPEDYPALQAAIPRYFPRELAFLRSLPTMLVSDRYLFVHGGVPREDRLEELPAWPCMKDDDFVGQYHSFSRWVVVGHWPVTLYRPHHQSACPLVLPHRHIVSIDGGCNLKCDGQLNALILRWEEDPVTYESYDGFPLAVAADGQQGDDDCINIRWSQNPVEVLERGPEFCRCLHLASGRTLDILTDYLYEEGGVTRAEDCTDHKIALRPGDVVSVVRRTSRGALVKRDGLSGWYTGRLLPAPPDAKPYFSPLTV</sequence>
<protein>
    <submittedName>
        <fullName evidence="2">Metallophosphoesterase</fullName>
    </submittedName>
</protein>
<dbReference type="Gene3D" id="3.60.21.10">
    <property type="match status" value="1"/>
</dbReference>
<reference evidence="2" key="2">
    <citation type="submission" date="2021-04" db="EMBL/GenBank/DDBJ databases">
        <authorList>
            <person name="Gilroy R."/>
        </authorList>
    </citation>
    <scope>NUCLEOTIDE SEQUENCE</scope>
    <source>
        <strain evidence="2">ChiGjej6B6-1540</strain>
    </source>
</reference>
<dbReference type="EMBL" id="DXGA01000095">
    <property type="protein sequence ID" value="HIW93765.1"/>
    <property type="molecule type" value="Genomic_DNA"/>
</dbReference>
<dbReference type="InterPro" id="IPR029052">
    <property type="entry name" value="Metallo-depent_PP-like"/>
</dbReference>
<feature type="domain" description="Calcineurin-like phosphoesterase" evidence="1">
    <location>
        <begin position="17"/>
        <end position="207"/>
    </location>
</feature>
<dbReference type="GO" id="GO:0110154">
    <property type="term" value="P:RNA decapping"/>
    <property type="evidence" value="ECO:0007669"/>
    <property type="project" value="TreeGrafter"/>
</dbReference>
<comment type="caution">
    <text evidence="2">The sequence shown here is derived from an EMBL/GenBank/DDBJ whole genome shotgun (WGS) entry which is preliminary data.</text>
</comment>
<dbReference type="SUPFAM" id="SSF56300">
    <property type="entry name" value="Metallo-dependent phosphatases"/>
    <property type="match status" value="1"/>
</dbReference>
<dbReference type="Pfam" id="PF00149">
    <property type="entry name" value="Metallophos"/>
    <property type="match status" value="1"/>
</dbReference>
<evidence type="ECO:0000313" key="2">
    <source>
        <dbReference type="EMBL" id="HIW93765.1"/>
    </source>
</evidence>
<name>A0A9D1UPA0_9FIRM</name>
<dbReference type="GO" id="GO:0016791">
    <property type="term" value="F:phosphatase activity"/>
    <property type="evidence" value="ECO:0007669"/>
    <property type="project" value="TreeGrafter"/>
</dbReference>